<dbReference type="Proteomes" id="UP000199153">
    <property type="component" value="Unassembled WGS sequence"/>
</dbReference>
<evidence type="ECO:0000256" key="1">
    <source>
        <dbReference type="SAM" id="Phobius"/>
    </source>
</evidence>
<dbReference type="InterPro" id="IPR024163">
    <property type="entry name" value="Aerotolerance_reg_N"/>
</dbReference>
<dbReference type="Pfam" id="PF07584">
    <property type="entry name" value="BatA"/>
    <property type="match status" value="1"/>
</dbReference>
<accession>A0A1I4YHB2</accession>
<keyword evidence="1" id="KW-0472">Membrane</keyword>
<dbReference type="RefSeq" id="WP_093405949.1">
    <property type="nucleotide sequence ID" value="NZ_FOVL01000003.1"/>
</dbReference>
<proteinExistence type="predicted"/>
<evidence type="ECO:0000313" key="4">
    <source>
        <dbReference type="Proteomes" id="UP000199153"/>
    </source>
</evidence>
<gene>
    <name evidence="3" type="ORF">SAMN05660413_00704</name>
</gene>
<protein>
    <submittedName>
        <fullName evidence="3">N-terminal double-transmembrane domain-containing protein</fullName>
    </submittedName>
</protein>
<evidence type="ECO:0000313" key="3">
    <source>
        <dbReference type="EMBL" id="SFN36979.1"/>
    </source>
</evidence>
<keyword evidence="4" id="KW-1185">Reference proteome</keyword>
<name>A0A1I4YHB2_9FLAO</name>
<organism evidence="3 4">
    <name type="scientific">Salegentibacter flavus</name>
    <dbReference type="NCBI Taxonomy" id="287099"/>
    <lineage>
        <taxon>Bacteria</taxon>
        <taxon>Pseudomonadati</taxon>
        <taxon>Bacteroidota</taxon>
        <taxon>Flavobacteriia</taxon>
        <taxon>Flavobacteriales</taxon>
        <taxon>Flavobacteriaceae</taxon>
        <taxon>Salegentibacter</taxon>
    </lineage>
</organism>
<dbReference type="EMBL" id="FOVL01000003">
    <property type="protein sequence ID" value="SFN36979.1"/>
    <property type="molecule type" value="Genomic_DNA"/>
</dbReference>
<feature type="transmembrane region" description="Helical" evidence="1">
    <location>
        <begin position="56"/>
        <end position="78"/>
    </location>
</feature>
<dbReference type="PANTHER" id="PTHR37464:SF1">
    <property type="entry name" value="BLL2463 PROTEIN"/>
    <property type="match status" value="1"/>
</dbReference>
<dbReference type="InterPro" id="IPR011933">
    <property type="entry name" value="Double_TM_dom"/>
</dbReference>
<reference evidence="3 4" key="1">
    <citation type="submission" date="2016-10" db="EMBL/GenBank/DDBJ databases">
        <authorList>
            <person name="de Groot N.N."/>
        </authorList>
    </citation>
    <scope>NUCLEOTIDE SEQUENCE [LARGE SCALE GENOMIC DNA]</scope>
    <source>
        <strain evidence="3 4">DSM 17794</strain>
    </source>
</reference>
<dbReference type="NCBIfam" id="TIGR02226">
    <property type="entry name" value="two_anch"/>
    <property type="match status" value="1"/>
</dbReference>
<dbReference type="STRING" id="287099.SAMN05660413_00704"/>
<keyword evidence="1 3" id="KW-0812">Transmembrane</keyword>
<feature type="transmembrane region" description="Helical" evidence="1">
    <location>
        <begin position="613"/>
        <end position="632"/>
    </location>
</feature>
<evidence type="ECO:0000259" key="2">
    <source>
        <dbReference type="Pfam" id="PF07584"/>
    </source>
</evidence>
<sequence>MHFKQPEILFALVFLLIPLLVHLFQLRKYQKEDFTNVKFLKKISRETRKSSRLKKWLVLLTRMIALGSIIIAFAQPYLPARDQNRTTSEKVIYLDNSFSMQAIGKSGELLNTAIQDLLKNIPEEGDFHLITNTEEYKNLNAEELKTRLEQTGFSSKSLDFQDIEVKASQFSDREIPSEVIMLSDFQQQMEFPENFEGKISYHLVPYKAENNINFSLDSLYIEERDPEFLQLNFILKSNRENSDQITVSAFNADELLARKTFSLDNKERLEGKFQLRNEQFPAGRLEIEDNGLQYDNRLYFSINPPQEIKGAAISRELSQAGFLNRIFTGPEFEFHNFTSENIDYNLLSRASFIILNELEEMPSSLRISLEKMHKEGKTIVIIPSEENTAVNSFLGSLPASGYGNLQSQELLITNIAFEHPLLNGVFENEIKNFDYPRAKNHYRLTGGNKILGFQDNSAFLSEQGNIYLFAAPINSENSNFKNAPLVVPIFYNLGRTALALPQLYYQVNRTNQIEVPVESSGDEVVSLVSENENFIPAQQAFAGKVRLNNEDLPETAGNFSIIYKGEETGNISYNYSREESNALYSEEFNDAEVYNSVSEYFNNVRSATQSKALWKWFVILALIFLTAEMLLLKYLK</sequence>
<dbReference type="AlphaFoldDB" id="A0A1I4YHB2"/>
<keyword evidence="1" id="KW-1133">Transmembrane helix</keyword>
<dbReference type="PANTHER" id="PTHR37464">
    <property type="entry name" value="BLL2463 PROTEIN"/>
    <property type="match status" value="1"/>
</dbReference>
<feature type="transmembrane region" description="Helical" evidence="1">
    <location>
        <begin position="6"/>
        <end position="24"/>
    </location>
</feature>
<feature type="domain" description="Aerotolerance regulator N-terminal" evidence="2">
    <location>
        <begin position="1"/>
        <end position="76"/>
    </location>
</feature>
<dbReference type="OrthoDB" id="9810200at2"/>